<feature type="region of interest" description="Disordered" evidence="1">
    <location>
        <begin position="219"/>
        <end position="273"/>
    </location>
</feature>
<organism evidence="2 3">
    <name type="scientific">Pleurodeles waltl</name>
    <name type="common">Iberian ribbed newt</name>
    <dbReference type="NCBI Taxonomy" id="8319"/>
    <lineage>
        <taxon>Eukaryota</taxon>
        <taxon>Metazoa</taxon>
        <taxon>Chordata</taxon>
        <taxon>Craniata</taxon>
        <taxon>Vertebrata</taxon>
        <taxon>Euteleostomi</taxon>
        <taxon>Amphibia</taxon>
        <taxon>Batrachia</taxon>
        <taxon>Caudata</taxon>
        <taxon>Salamandroidea</taxon>
        <taxon>Salamandridae</taxon>
        <taxon>Pleurodelinae</taxon>
        <taxon>Pleurodeles</taxon>
    </lineage>
</organism>
<comment type="caution">
    <text evidence="2">The sequence shown here is derived from an EMBL/GenBank/DDBJ whole genome shotgun (WGS) entry which is preliminary data.</text>
</comment>
<evidence type="ECO:0000256" key="1">
    <source>
        <dbReference type="SAM" id="MobiDB-lite"/>
    </source>
</evidence>
<feature type="compositionally biased region" description="Basic and acidic residues" evidence="1">
    <location>
        <begin position="1"/>
        <end position="11"/>
    </location>
</feature>
<evidence type="ECO:0000313" key="3">
    <source>
        <dbReference type="Proteomes" id="UP001066276"/>
    </source>
</evidence>
<feature type="region of interest" description="Disordered" evidence="1">
    <location>
        <begin position="1"/>
        <end position="202"/>
    </location>
</feature>
<keyword evidence="3" id="KW-1185">Reference proteome</keyword>
<sequence>MSGIAHRERAEVATYTELEITPAHQRRARENRDQTRPPGPAQQLPLRPRSKISTQGVTAASSTAKPLTQHLQQPKDRPVRQRSPQPERHPHPPQQLRESSSSRSKEQAEKMQALSKIVISRGPDTRLHTLLLGTSSREEEKTRRRSHHRQANTGPTPATQAPLQPHSPQHQSGARAPPQLRLRSTRADPSLGGGAGAHPPLHVAALNPEPLLWLLAGGTRKAPGQLNPRNSKRLPQEASERCQKAQAGPLPAESAQESRGHSREEIHTLRPAE</sequence>
<accession>A0AAV7QAV4</accession>
<name>A0AAV7QAV4_PLEWA</name>
<dbReference type="EMBL" id="JANPWB010000010">
    <property type="protein sequence ID" value="KAJ1137691.1"/>
    <property type="molecule type" value="Genomic_DNA"/>
</dbReference>
<feature type="compositionally biased region" description="Basic and acidic residues" evidence="1">
    <location>
        <begin position="256"/>
        <end position="273"/>
    </location>
</feature>
<proteinExistence type="predicted"/>
<feature type="compositionally biased region" description="Basic and acidic residues" evidence="1">
    <location>
        <begin position="73"/>
        <end position="90"/>
    </location>
</feature>
<dbReference type="Proteomes" id="UP001066276">
    <property type="component" value="Chromosome 6"/>
</dbReference>
<protein>
    <submittedName>
        <fullName evidence="2">Uncharacterized protein</fullName>
    </submittedName>
</protein>
<dbReference type="AlphaFoldDB" id="A0AAV7QAV4"/>
<evidence type="ECO:0000313" key="2">
    <source>
        <dbReference type="EMBL" id="KAJ1137691.1"/>
    </source>
</evidence>
<feature type="compositionally biased region" description="Polar residues" evidence="1">
    <location>
        <begin position="51"/>
        <end position="72"/>
    </location>
</feature>
<feature type="compositionally biased region" description="Polar residues" evidence="1">
    <location>
        <begin position="151"/>
        <end position="172"/>
    </location>
</feature>
<reference evidence="2" key="1">
    <citation type="journal article" date="2022" name="bioRxiv">
        <title>Sequencing and chromosome-scale assembly of the giantPleurodeles waltlgenome.</title>
        <authorList>
            <person name="Brown T."/>
            <person name="Elewa A."/>
            <person name="Iarovenko S."/>
            <person name="Subramanian E."/>
            <person name="Araus A.J."/>
            <person name="Petzold A."/>
            <person name="Susuki M."/>
            <person name="Suzuki K.-i.T."/>
            <person name="Hayashi T."/>
            <person name="Toyoda A."/>
            <person name="Oliveira C."/>
            <person name="Osipova E."/>
            <person name="Leigh N.D."/>
            <person name="Simon A."/>
            <person name="Yun M.H."/>
        </authorList>
    </citation>
    <scope>NUCLEOTIDE SEQUENCE</scope>
    <source>
        <strain evidence="2">20211129_DDA</strain>
        <tissue evidence="2">Liver</tissue>
    </source>
</reference>
<feature type="compositionally biased region" description="Basic and acidic residues" evidence="1">
    <location>
        <begin position="234"/>
        <end position="243"/>
    </location>
</feature>
<gene>
    <name evidence="2" type="ORF">NDU88_004089</name>
</gene>